<dbReference type="Gene3D" id="1.10.287.1490">
    <property type="match status" value="1"/>
</dbReference>
<feature type="compositionally biased region" description="Acidic residues" evidence="2">
    <location>
        <begin position="108"/>
        <end position="131"/>
    </location>
</feature>
<feature type="region of interest" description="Disordered" evidence="2">
    <location>
        <begin position="433"/>
        <end position="462"/>
    </location>
</feature>
<organism evidence="3 4">
    <name type="scientific">Thalassiosira pseudonana</name>
    <name type="common">Marine diatom</name>
    <name type="synonym">Cyclotella nana</name>
    <dbReference type="NCBI Taxonomy" id="35128"/>
    <lineage>
        <taxon>Eukaryota</taxon>
        <taxon>Sar</taxon>
        <taxon>Stramenopiles</taxon>
        <taxon>Ochrophyta</taxon>
        <taxon>Bacillariophyta</taxon>
        <taxon>Coscinodiscophyceae</taxon>
        <taxon>Thalassiosirophycidae</taxon>
        <taxon>Thalassiosirales</taxon>
        <taxon>Thalassiosiraceae</taxon>
        <taxon>Thalassiosira</taxon>
    </lineage>
</organism>
<reference evidence="3 4" key="2">
    <citation type="journal article" date="2008" name="Nature">
        <title>The Phaeodactylum genome reveals the evolutionary history of diatom genomes.</title>
        <authorList>
            <person name="Bowler C."/>
            <person name="Allen A.E."/>
            <person name="Badger J.H."/>
            <person name="Grimwood J."/>
            <person name="Jabbari K."/>
            <person name="Kuo A."/>
            <person name="Maheswari U."/>
            <person name="Martens C."/>
            <person name="Maumus F."/>
            <person name="Otillar R.P."/>
            <person name="Rayko E."/>
            <person name="Salamov A."/>
            <person name="Vandepoele K."/>
            <person name="Beszteri B."/>
            <person name="Gruber A."/>
            <person name="Heijde M."/>
            <person name="Katinka M."/>
            <person name="Mock T."/>
            <person name="Valentin K."/>
            <person name="Verret F."/>
            <person name="Berges J.A."/>
            <person name="Brownlee C."/>
            <person name="Cadoret J.P."/>
            <person name="Chiovitti A."/>
            <person name="Choi C.J."/>
            <person name="Coesel S."/>
            <person name="De Martino A."/>
            <person name="Detter J.C."/>
            <person name="Durkin C."/>
            <person name="Falciatore A."/>
            <person name="Fournet J."/>
            <person name="Haruta M."/>
            <person name="Huysman M.J."/>
            <person name="Jenkins B.D."/>
            <person name="Jiroutova K."/>
            <person name="Jorgensen R.E."/>
            <person name="Joubert Y."/>
            <person name="Kaplan A."/>
            <person name="Kroger N."/>
            <person name="Kroth P.G."/>
            <person name="La Roche J."/>
            <person name="Lindquist E."/>
            <person name="Lommer M."/>
            <person name="Martin-Jezequel V."/>
            <person name="Lopez P.J."/>
            <person name="Lucas S."/>
            <person name="Mangogna M."/>
            <person name="McGinnis K."/>
            <person name="Medlin L.K."/>
            <person name="Montsant A."/>
            <person name="Oudot-Le Secq M.P."/>
            <person name="Napoli C."/>
            <person name="Obornik M."/>
            <person name="Parker M.S."/>
            <person name="Petit J.L."/>
            <person name="Porcel B.M."/>
            <person name="Poulsen N."/>
            <person name="Robison M."/>
            <person name="Rychlewski L."/>
            <person name="Rynearson T.A."/>
            <person name="Schmutz J."/>
            <person name="Shapiro H."/>
            <person name="Siaut M."/>
            <person name="Stanley M."/>
            <person name="Sussman M.R."/>
            <person name="Taylor A.R."/>
            <person name="Vardi A."/>
            <person name="von Dassow P."/>
            <person name="Vyverman W."/>
            <person name="Willis A."/>
            <person name="Wyrwicz L.S."/>
            <person name="Rokhsar D.S."/>
            <person name="Weissenbach J."/>
            <person name="Armbrust E.V."/>
            <person name="Green B.R."/>
            <person name="Van de Peer Y."/>
            <person name="Grigoriev I.V."/>
        </authorList>
    </citation>
    <scope>NUCLEOTIDE SEQUENCE [LARGE SCALE GENOMIC DNA]</scope>
    <source>
        <strain evidence="3 4">CCMP1335</strain>
    </source>
</reference>
<dbReference type="PaxDb" id="35128-Thaps2407"/>
<dbReference type="OMA" id="MANDKEY"/>
<feature type="compositionally biased region" description="Polar residues" evidence="2">
    <location>
        <begin position="444"/>
        <end position="454"/>
    </location>
</feature>
<feature type="compositionally biased region" description="Acidic residues" evidence="2">
    <location>
        <begin position="1506"/>
        <end position="1521"/>
    </location>
</feature>
<feature type="coiled-coil region" evidence="1">
    <location>
        <begin position="1137"/>
        <end position="1368"/>
    </location>
</feature>
<proteinExistence type="predicted"/>
<name>B8BUA0_THAPS</name>
<dbReference type="PANTHER" id="PTHR23159:SF31">
    <property type="entry name" value="CENTROSOME-ASSOCIATED PROTEIN CEP250 ISOFORM X1"/>
    <property type="match status" value="1"/>
</dbReference>
<dbReference type="eggNOG" id="ENOG502RUKZ">
    <property type="taxonomic scope" value="Eukaryota"/>
</dbReference>
<reference evidence="3 4" key="1">
    <citation type="journal article" date="2004" name="Science">
        <title>The genome of the diatom Thalassiosira pseudonana: ecology, evolution, and metabolism.</title>
        <authorList>
            <person name="Armbrust E.V."/>
            <person name="Berges J.A."/>
            <person name="Bowler C."/>
            <person name="Green B.R."/>
            <person name="Martinez D."/>
            <person name="Putnam N.H."/>
            <person name="Zhou S."/>
            <person name="Allen A.E."/>
            <person name="Apt K.E."/>
            <person name="Bechner M."/>
            <person name="Brzezinski M.A."/>
            <person name="Chaal B.K."/>
            <person name="Chiovitti A."/>
            <person name="Davis A.K."/>
            <person name="Demarest M.S."/>
            <person name="Detter J.C."/>
            <person name="Glavina T."/>
            <person name="Goodstein D."/>
            <person name="Hadi M.Z."/>
            <person name="Hellsten U."/>
            <person name="Hildebrand M."/>
            <person name="Jenkins B.D."/>
            <person name="Jurka J."/>
            <person name="Kapitonov V.V."/>
            <person name="Kroger N."/>
            <person name="Lau W.W."/>
            <person name="Lane T.W."/>
            <person name="Larimer F.W."/>
            <person name="Lippmeier J.C."/>
            <person name="Lucas S."/>
            <person name="Medina M."/>
            <person name="Montsant A."/>
            <person name="Obornik M."/>
            <person name="Parker M.S."/>
            <person name="Palenik B."/>
            <person name="Pazour G.J."/>
            <person name="Richardson P.M."/>
            <person name="Rynearson T.A."/>
            <person name="Saito M.A."/>
            <person name="Schwartz D.C."/>
            <person name="Thamatrakoln K."/>
            <person name="Valentin K."/>
            <person name="Vardi A."/>
            <person name="Wilkerson F.P."/>
            <person name="Rokhsar D.S."/>
        </authorList>
    </citation>
    <scope>NUCLEOTIDE SEQUENCE [LARGE SCALE GENOMIC DNA]</scope>
    <source>
        <strain evidence="3 4">CCMP1335</strain>
    </source>
</reference>
<dbReference type="InParanoid" id="B8BUA0"/>
<accession>B8BUA0</accession>
<dbReference type="Proteomes" id="UP000001449">
    <property type="component" value="Chromosome 2"/>
</dbReference>
<dbReference type="GeneID" id="7450251"/>
<dbReference type="PANTHER" id="PTHR23159">
    <property type="entry name" value="CENTROSOMAL PROTEIN 2"/>
    <property type="match status" value="1"/>
</dbReference>
<dbReference type="HOGENOM" id="CLU_242092_0_0_1"/>
<feature type="region of interest" description="Disordered" evidence="2">
    <location>
        <begin position="108"/>
        <end position="147"/>
    </location>
</feature>
<feature type="coiled-coil region" evidence="1">
    <location>
        <begin position="602"/>
        <end position="947"/>
    </location>
</feature>
<feature type="compositionally biased region" description="Acidic residues" evidence="2">
    <location>
        <begin position="245"/>
        <end position="275"/>
    </location>
</feature>
<protein>
    <submittedName>
        <fullName evidence="3">Uncharacterized protein</fullName>
    </submittedName>
</protein>
<dbReference type="EMBL" id="CM000639">
    <property type="protein sequence ID" value="EED94724.1"/>
    <property type="molecule type" value="Genomic_DNA"/>
</dbReference>
<feature type="region of interest" description="Disordered" evidence="2">
    <location>
        <begin position="1480"/>
        <end position="1521"/>
    </location>
</feature>
<keyword evidence="4" id="KW-1185">Reference proteome</keyword>
<evidence type="ECO:0000313" key="3">
    <source>
        <dbReference type="EMBL" id="EED94724.1"/>
    </source>
</evidence>
<dbReference type="RefSeq" id="XP_002287281.1">
    <property type="nucleotide sequence ID" value="XM_002287245.1"/>
</dbReference>
<evidence type="ECO:0000256" key="2">
    <source>
        <dbReference type="SAM" id="MobiDB-lite"/>
    </source>
</evidence>
<evidence type="ECO:0000256" key="1">
    <source>
        <dbReference type="SAM" id="Coils"/>
    </source>
</evidence>
<evidence type="ECO:0000313" key="4">
    <source>
        <dbReference type="Proteomes" id="UP000001449"/>
    </source>
</evidence>
<feature type="compositionally biased region" description="Basic and acidic residues" evidence="2">
    <location>
        <begin position="1485"/>
        <end position="1505"/>
    </location>
</feature>
<dbReference type="KEGG" id="tps:THAPSDRAFT_2407"/>
<sequence length="1663" mass="184849">MTWSDDEDIFDDSDIFDDVNVNDTPPATALEALSLHQTLSLSQTSSRTMSFRHYRRHTEQNGWGSSMQSFTQHHDLNLSMMSPSSETHPPPGVTPSSAAIVLAEEGGDNLNDDTVDEDGALNDGWGEDDLELSNVDDSLNADGGDMNNEHKMVVERGQPPETTIATDRGHNFNLGRAAETFGAALLASMDDDQDANHGFASNTEASEHKAEHANADRALQFGGFGGGFVMKGLTRFIEAATAPQEESEGSEEGDGWEEEDDDLDLEDGSLDGDDGANDVANVADIAVNEIIENISDEPELQGELLDNGEESGWDDLDVDVSMGDDNIRRSSEVNDSQPNLADTTTAVSPSIKDFVAKTESTLDSEFKINSWRTPIKHTHADREEEAVIVPNDGNNNVPVEVEQNVEVADVASKSLTDFVETLDAELNELQDNLKTVDDEPTPGSYEQNKNNSPEPVQPVKKESLPHQDSWYINAMEGGKGGVVYSNQNLIPEAERIHNKPIMPDSTGLSFQDVVPSSPVGMPLSEMPSRGNSIHSLASDENIANDCNYKELELQCNCLELIMPLPGNDNLSTKSGFGTKTLPDGTAVLVNYEKLLQNEATKRILLQRSVETYERSLDKLQAKLQASTALAQDHEEAREMLSSQITMAHNEIAELKELVSRLQTNQHESPLSEAHLFETELAAVAGEKEILRRELDDLREELRVSSDSSSKIEESRNGLMLHLEESKSEQSRLENELQLLQSENAKLNEKVQILESVAMDSSELSDETNVFLARVGSLEIELLAKSNNIDQLNAQVSELLSGQTNMSSENQRLKEEYDQSQQELAEVKISLVSLENGNTTLRSMQQNADAQIAELTATIETMEAESEEAHRLTGEVASLTYELGIKTTESEQTAATLQSLQTKLEIAEARLVSLDQASNESNKSNEIENSLRAENELLKTKLEELQIAFTSLGSQKSDVDKQLEEGISNARMIEVEIQTLRDNALEASHLQDELSALRAAFDAKTMEQQSAVASYEHLQLEFTNVQTKLDDITRGNEETSALAREEIARLESQIDEVQKHHTNTTTYLEEQLAIMMNHNSTLNAQCDELKLQMQSSSEAIATHTEQVFKLEIENRELAAALKVANESSLASEQRMIAADEDKLRLESLLDQNKELRDKHALSIRENARIVQSLEAKVGAAEHQCSLLEQQCEDLRSTNEHSQQALSISESDVASLKRKIESLSDANRQLEDKLFEASFVDVDDNVADDSQSLREENDELAREVEALSVRVADLQSQVDSMTSEKEALLTRIGELEEALRDDNVTELRDELTSLHEERQQLDLDNEELLVQLGLMQQDKADHEEALQEEVTKLRGQVSTLEDKCKSLQQELESSHSISRTADGNDGIAMRSNLEMLHEENAVLLNNISLLSSEKSSLEIDIHTLTQTVKSLEQQHPFGIDNSAADDDEIKGLREKATLLELKLADKEHEIVSLKKEMQNLNSLQGTAKDDNVSTQVEEKSAEIRSLNDEIDATEEEKDYDDDESLQDLLADEEVESDDYLRNQIVILAYALEKSELQRADALDRVIKERKSNAESIRQLGESVKRFYSTWIALREVQLHFLASLNVYDGVSKPKQYVTMSSKLDGTSFLARRRNGKSRRFTAAVDDDECCRNSRLFFTAPPMTVS</sequence>
<feature type="region of interest" description="Disordered" evidence="2">
    <location>
        <begin position="240"/>
        <end position="275"/>
    </location>
</feature>
<keyword evidence="1" id="KW-0175">Coiled coil</keyword>
<gene>
    <name evidence="3" type="ORF">THAPSDRAFT_2407</name>
</gene>